<proteinExistence type="predicted"/>
<dbReference type="SMART" id="SM00028">
    <property type="entry name" value="TPR"/>
    <property type="match status" value="5"/>
</dbReference>
<dbReference type="PANTHER" id="PTHR47691">
    <property type="entry name" value="REGULATOR-RELATED"/>
    <property type="match status" value="1"/>
</dbReference>
<reference evidence="2 3" key="1">
    <citation type="submission" date="2020-08" db="EMBL/GenBank/DDBJ databases">
        <title>Genomic Encyclopedia of Type Strains, Phase III (KMG-III): the genomes of soil and plant-associated and newly described type strains.</title>
        <authorList>
            <person name="Whitman W."/>
        </authorList>
    </citation>
    <scope>NUCLEOTIDE SEQUENCE [LARGE SCALE GENOMIC DNA]</scope>
    <source>
        <strain evidence="2 3">CECT 8640</strain>
    </source>
</reference>
<evidence type="ECO:0000256" key="1">
    <source>
        <dbReference type="PROSITE-ProRule" id="PRU00339"/>
    </source>
</evidence>
<dbReference type="GO" id="GO:0043531">
    <property type="term" value="F:ADP binding"/>
    <property type="evidence" value="ECO:0007669"/>
    <property type="project" value="InterPro"/>
</dbReference>
<evidence type="ECO:0000313" key="3">
    <source>
        <dbReference type="Proteomes" id="UP000547510"/>
    </source>
</evidence>
<protein>
    <submittedName>
        <fullName evidence="2">Tetratricopeptide (TPR) repeat protein</fullName>
    </submittedName>
</protein>
<dbReference type="Proteomes" id="UP000547510">
    <property type="component" value="Unassembled WGS sequence"/>
</dbReference>
<dbReference type="PROSITE" id="PS50005">
    <property type="entry name" value="TPR"/>
    <property type="match status" value="1"/>
</dbReference>
<dbReference type="SUPFAM" id="SSF48452">
    <property type="entry name" value="TPR-like"/>
    <property type="match status" value="2"/>
</dbReference>
<organism evidence="2 3">
    <name type="scientific">Saccharothrix tamanrassetensis</name>
    <dbReference type="NCBI Taxonomy" id="1051531"/>
    <lineage>
        <taxon>Bacteria</taxon>
        <taxon>Bacillati</taxon>
        <taxon>Actinomycetota</taxon>
        <taxon>Actinomycetes</taxon>
        <taxon>Pseudonocardiales</taxon>
        <taxon>Pseudonocardiaceae</taxon>
        <taxon>Saccharothrix</taxon>
    </lineage>
</organism>
<name>A0A841CZK9_9PSEU</name>
<dbReference type="Gene3D" id="3.40.50.300">
    <property type="entry name" value="P-loop containing nucleotide triphosphate hydrolases"/>
    <property type="match status" value="1"/>
</dbReference>
<dbReference type="AlphaFoldDB" id="A0A841CZK9"/>
<dbReference type="InterPro" id="IPR027417">
    <property type="entry name" value="P-loop_NTPase"/>
</dbReference>
<evidence type="ECO:0000313" key="2">
    <source>
        <dbReference type="EMBL" id="MBB5960746.1"/>
    </source>
</evidence>
<comment type="caution">
    <text evidence="2">The sequence shown here is derived from an EMBL/GenBank/DDBJ whole genome shotgun (WGS) entry which is preliminary data.</text>
</comment>
<dbReference type="InterPro" id="IPR019734">
    <property type="entry name" value="TPR_rpt"/>
</dbReference>
<keyword evidence="3" id="KW-1185">Reference proteome</keyword>
<dbReference type="PANTHER" id="PTHR47691:SF3">
    <property type="entry name" value="HTH-TYPE TRANSCRIPTIONAL REGULATOR RV0890C-RELATED"/>
    <property type="match status" value="1"/>
</dbReference>
<dbReference type="EMBL" id="JACHJN010000023">
    <property type="protein sequence ID" value="MBB5960746.1"/>
    <property type="molecule type" value="Genomic_DNA"/>
</dbReference>
<dbReference type="Pfam" id="PF13424">
    <property type="entry name" value="TPR_12"/>
    <property type="match status" value="1"/>
</dbReference>
<feature type="repeat" description="TPR" evidence="1">
    <location>
        <begin position="484"/>
        <end position="517"/>
    </location>
</feature>
<dbReference type="Gene3D" id="1.25.40.10">
    <property type="entry name" value="Tetratricopeptide repeat domain"/>
    <property type="match status" value="2"/>
</dbReference>
<sequence length="696" mass="75971">MTSERHVRNSLTGDRTVAVQASVVHGGVHITMHDGSRPVPRQLPAGVRELFGREALLARLDELQPNGLAALSGMAGVGKTALVLHWASGAAHKFPDGQLYVDLHGFGGGEPLRPQDALAGFLRALGYSRPEELVTLEERAAHFRTLMSGRRALVVLDNALSADHVRPLLPGPAGGTVIVISRHHLSGLVVRHAATAIRVDPLEERAGLGLLRTAVGDRSHHPAAGALVRLCAGLPLALRIVSERITRSASADLDGVVAELADEQARLDVLDTQDDARSAVRTVFSWSCRALPDHEADAFRLLGSHPGPEFGQNAVAALLDIPPATAANLLRSLTRKHLLLDLGSGRFGWHDLLRTYARELSNRTGTAVDRQAAVARLFDHYLHSTDLAGRIVMPHRLRFSLEGRPVTLPDLRSRDDALQWLDLERRNLEAMCAVDDPAFDGRRWQLAYTLRDYYFLTKAREGWLSTHEKALAACVRAGDPLAEARTRNNLGMVLVEMGELDEGAKHYRRARELFEGLGDGHGRSNALVNEAAVLRRRGDFAAALRNQELALKWYRDNGAHRNIGITLRNKALVEMKLAHFSDAVEHVEEAIDIALGLDLELDAAEGFGRLGRIHQRAGDRPLAEIAFRRAVHHARCCGSKHEEARALQELGVLAASTGRFEEARDFWSAALNLYGRLGSTEGGAVAMALAQLDADH</sequence>
<dbReference type="InterPro" id="IPR011990">
    <property type="entry name" value="TPR-like_helical_dom_sf"/>
</dbReference>
<dbReference type="SUPFAM" id="SSF52540">
    <property type="entry name" value="P-loop containing nucleoside triphosphate hydrolases"/>
    <property type="match status" value="1"/>
</dbReference>
<dbReference type="PRINTS" id="PR00364">
    <property type="entry name" value="DISEASERSIST"/>
</dbReference>
<accession>A0A841CZK9</accession>
<gene>
    <name evidence="2" type="ORF">FHS29_007374</name>
</gene>
<keyword evidence="1" id="KW-0802">TPR repeat</keyword>